<accession>A0A8R1UD90</accession>
<dbReference type="AlphaFoldDB" id="A0A2A6CZL7"/>
<protein>
    <submittedName>
        <fullName evidence="1">Uncharacterized protein</fullName>
    </submittedName>
</protein>
<proteinExistence type="predicted"/>
<dbReference type="Proteomes" id="UP000005239">
    <property type="component" value="Unassembled WGS sequence"/>
</dbReference>
<keyword evidence="2" id="KW-1185">Reference proteome</keyword>
<dbReference type="EnsemblMetazoa" id="PPA21259.1">
    <property type="protein sequence ID" value="PPA21259.1"/>
    <property type="gene ID" value="WBGene00110813"/>
</dbReference>
<gene>
    <name evidence="1" type="primary">WBGene00110813</name>
</gene>
<accession>A0A2A6CZL7</accession>
<sequence length="146" mass="16751">MAEPTTDERATRQTACFLLRNDDLFIGGVLTHSLHSLTTAVQYGLDASGNRVQLKSLIRERKRAMEHDDNKGKDAKRDDEFKEQQLKEEEELEIQAIMNKISMNDSEDSPMNDITSTVMESIEMMKLVRHFGADAFFANERNRVQN</sequence>
<reference evidence="1" key="2">
    <citation type="submission" date="2022-06" db="UniProtKB">
        <authorList>
            <consortium name="EnsemblMetazoa"/>
        </authorList>
    </citation>
    <scope>IDENTIFICATION</scope>
    <source>
        <strain evidence="1">PS312</strain>
    </source>
</reference>
<evidence type="ECO:0000313" key="2">
    <source>
        <dbReference type="Proteomes" id="UP000005239"/>
    </source>
</evidence>
<evidence type="ECO:0000313" key="1">
    <source>
        <dbReference type="EnsemblMetazoa" id="PPA21259.1"/>
    </source>
</evidence>
<name>A0A2A6CZL7_PRIPA</name>
<reference evidence="2" key="1">
    <citation type="journal article" date="2008" name="Nat. Genet.">
        <title>The Pristionchus pacificus genome provides a unique perspective on nematode lifestyle and parasitism.</title>
        <authorList>
            <person name="Dieterich C."/>
            <person name="Clifton S.W."/>
            <person name="Schuster L.N."/>
            <person name="Chinwalla A."/>
            <person name="Delehaunty K."/>
            <person name="Dinkelacker I."/>
            <person name="Fulton L."/>
            <person name="Fulton R."/>
            <person name="Godfrey J."/>
            <person name="Minx P."/>
            <person name="Mitreva M."/>
            <person name="Roeseler W."/>
            <person name="Tian H."/>
            <person name="Witte H."/>
            <person name="Yang S.P."/>
            <person name="Wilson R.K."/>
            <person name="Sommer R.J."/>
        </authorList>
    </citation>
    <scope>NUCLEOTIDE SEQUENCE [LARGE SCALE GENOMIC DNA]</scope>
    <source>
        <strain evidence="2">PS312</strain>
    </source>
</reference>
<organism evidence="1 2">
    <name type="scientific">Pristionchus pacificus</name>
    <name type="common">Parasitic nematode worm</name>
    <dbReference type="NCBI Taxonomy" id="54126"/>
    <lineage>
        <taxon>Eukaryota</taxon>
        <taxon>Metazoa</taxon>
        <taxon>Ecdysozoa</taxon>
        <taxon>Nematoda</taxon>
        <taxon>Chromadorea</taxon>
        <taxon>Rhabditida</taxon>
        <taxon>Rhabditina</taxon>
        <taxon>Diplogasteromorpha</taxon>
        <taxon>Diplogasteroidea</taxon>
        <taxon>Neodiplogasteridae</taxon>
        <taxon>Pristionchus</taxon>
    </lineage>
</organism>